<dbReference type="InterPro" id="IPR013384">
    <property type="entry name" value="Flagell_FlgL"/>
</dbReference>
<gene>
    <name evidence="6" type="ORF">A6M13_08890</name>
</gene>
<evidence type="ECO:0000313" key="6">
    <source>
        <dbReference type="EMBL" id="OCS87424.1"/>
    </source>
</evidence>
<dbReference type="InterPro" id="IPR046358">
    <property type="entry name" value="Flagellin_C"/>
</dbReference>
<keyword evidence="6" id="KW-0969">Cilium</keyword>
<evidence type="ECO:0000313" key="7">
    <source>
        <dbReference type="Proteomes" id="UP000093199"/>
    </source>
</evidence>
<evidence type="ECO:0000259" key="5">
    <source>
        <dbReference type="Pfam" id="PF00700"/>
    </source>
</evidence>
<dbReference type="PANTHER" id="PTHR42792">
    <property type="entry name" value="FLAGELLIN"/>
    <property type="match status" value="1"/>
</dbReference>
<evidence type="ECO:0000259" key="4">
    <source>
        <dbReference type="Pfam" id="PF00669"/>
    </source>
</evidence>
<reference evidence="6 7" key="1">
    <citation type="submission" date="2016-07" db="EMBL/GenBank/DDBJ databases">
        <title>Caryophanon tenue genome sequencing.</title>
        <authorList>
            <person name="Verma A."/>
            <person name="Pal Y."/>
            <person name="Krishnamurthi S."/>
        </authorList>
    </citation>
    <scope>NUCLEOTIDE SEQUENCE [LARGE SCALE GENOMIC DNA]</scope>
    <source>
        <strain evidence="6 7">DSM 14152</strain>
    </source>
</reference>
<keyword evidence="7" id="KW-1185">Reference proteome</keyword>
<keyword evidence="3" id="KW-0975">Bacterial flagellum</keyword>
<dbReference type="Pfam" id="PF00700">
    <property type="entry name" value="Flagellin_C"/>
    <property type="match status" value="1"/>
</dbReference>
<dbReference type="PANTHER" id="PTHR42792:SF1">
    <property type="entry name" value="FLAGELLAR HOOK-ASSOCIATED PROTEIN 3"/>
    <property type="match status" value="1"/>
</dbReference>
<feature type="domain" description="Flagellin N-terminal" evidence="4">
    <location>
        <begin position="6"/>
        <end position="140"/>
    </location>
</feature>
<dbReference type="Gene3D" id="1.20.1330.10">
    <property type="entry name" value="f41 fragment of flagellin, N-terminal domain"/>
    <property type="match status" value="1"/>
</dbReference>
<dbReference type="AlphaFoldDB" id="A0A1C0YJV2"/>
<comment type="similarity">
    <text evidence="2">Belongs to the bacterial flagellin family.</text>
</comment>
<dbReference type="GO" id="GO:0009424">
    <property type="term" value="C:bacterial-type flagellum hook"/>
    <property type="evidence" value="ECO:0007669"/>
    <property type="project" value="InterPro"/>
</dbReference>
<dbReference type="InterPro" id="IPR001492">
    <property type="entry name" value="Flagellin"/>
</dbReference>
<dbReference type="Proteomes" id="UP000093199">
    <property type="component" value="Unassembled WGS sequence"/>
</dbReference>
<sequence>MRVTQSMLNSNMLRNLNTSYNSMSNLQEQIQSGRKFVRASDDPVAAIKGMGYRSDLNKITQFERNIGEVQTWVDTTDATFGEVGDAVNRLRELFVQAANDSNTADDRQKIGVEIGQIQEQIRDMANTQVAGKYIFSGTNTQKPLFAADETGNRVLNSEIIAPNGKVNMEVFDGITLDVNTPGYELFKSIDETLTKGLEAINSNDQSAISAMLGDGVGDPANPSNLSSIQSALLVTRAEVGAKQNRVDMMESRLSGLSINTTKQMSLNEDTDYAKAISDMTVAESIHSAALSVGAKIMQQTLVDFIR</sequence>
<evidence type="ECO:0000256" key="1">
    <source>
        <dbReference type="ARBA" id="ARBA00004365"/>
    </source>
</evidence>
<comment type="subcellular location">
    <subcellularLocation>
        <location evidence="1">Bacterial flagellum</location>
    </subcellularLocation>
</comment>
<accession>A0A1C0YJV2</accession>
<feature type="domain" description="Flagellin C-terminal" evidence="5">
    <location>
        <begin position="235"/>
        <end position="304"/>
    </location>
</feature>
<name>A0A1C0YJV2_9BACL</name>
<dbReference type="Pfam" id="PF00669">
    <property type="entry name" value="Flagellin_N"/>
    <property type="match status" value="1"/>
</dbReference>
<dbReference type="GO" id="GO:0071973">
    <property type="term" value="P:bacterial-type flagellum-dependent cell motility"/>
    <property type="evidence" value="ECO:0007669"/>
    <property type="project" value="InterPro"/>
</dbReference>
<proteinExistence type="inferred from homology"/>
<dbReference type="GO" id="GO:0005198">
    <property type="term" value="F:structural molecule activity"/>
    <property type="evidence" value="ECO:0007669"/>
    <property type="project" value="InterPro"/>
</dbReference>
<protein>
    <submittedName>
        <fullName evidence="6">Flagellar hook-associated protein FlgL</fullName>
    </submittedName>
</protein>
<comment type="caution">
    <text evidence="6">The sequence shown here is derived from an EMBL/GenBank/DDBJ whole genome shotgun (WGS) entry which is preliminary data.</text>
</comment>
<keyword evidence="6" id="KW-0966">Cell projection</keyword>
<dbReference type="SUPFAM" id="SSF64518">
    <property type="entry name" value="Phase 1 flagellin"/>
    <property type="match status" value="1"/>
</dbReference>
<dbReference type="NCBIfam" id="TIGR02550">
    <property type="entry name" value="flagell_flgL"/>
    <property type="match status" value="1"/>
</dbReference>
<dbReference type="RefSeq" id="WP_066542905.1">
    <property type="nucleotide sequence ID" value="NZ_MASJ01000003.1"/>
</dbReference>
<dbReference type="OrthoDB" id="9758307at2"/>
<dbReference type="InterPro" id="IPR001029">
    <property type="entry name" value="Flagellin_N"/>
</dbReference>
<dbReference type="EMBL" id="MASJ01000003">
    <property type="protein sequence ID" value="OCS87424.1"/>
    <property type="molecule type" value="Genomic_DNA"/>
</dbReference>
<evidence type="ECO:0000256" key="3">
    <source>
        <dbReference type="ARBA" id="ARBA00023143"/>
    </source>
</evidence>
<dbReference type="STRING" id="33978.A6M13_08890"/>
<evidence type="ECO:0000256" key="2">
    <source>
        <dbReference type="ARBA" id="ARBA00005709"/>
    </source>
</evidence>
<organism evidence="6 7">
    <name type="scientific">Caryophanon tenue</name>
    <dbReference type="NCBI Taxonomy" id="33978"/>
    <lineage>
        <taxon>Bacteria</taxon>
        <taxon>Bacillati</taxon>
        <taxon>Bacillota</taxon>
        <taxon>Bacilli</taxon>
        <taxon>Bacillales</taxon>
        <taxon>Caryophanaceae</taxon>
        <taxon>Caryophanon</taxon>
    </lineage>
</organism>
<keyword evidence="6" id="KW-0282">Flagellum</keyword>